<organism evidence="16 17">
    <name type="scientific">Astrephomene gubernaculifera</name>
    <dbReference type="NCBI Taxonomy" id="47775"/>
    <lineage>
        <taxon>Eukaryota</taxon>
        <taxon>Viridiplantae</taxon>
        <taxon>Chlorophyta</taxon>
        <taxon>core chlorophytes</taxon>
        <taxon>Chlorophyceae</taxon>
        <taxon>CS clade</taxon>
        <taxon>Chlamydomonadales</taxon>
        <taxon>Astrephomenaceae</taxon>
        <taxon>Astrephomene</taxon>
    </lineage>
</organism>
<feature type="domain" description="Thioredoxin" evidence="15">
    <location>
        <begin position="356"/>
        <end position="499"/>
    </location>
</feature>
<dbReference type="InterPro" id="IPR017937">
    <property type="entry name" value="Thioredoxin_CS"/>
</dbReference>
<evidence type="ECO:0000256" key="7">
    <source>
        <dbReference type="ARBA" id="ARBA00022824"/>
    </source>
</evidence>
<evidence type="ECO:0000256" key="11">
    <source>
        <dbReference type="PIRSR" id="PIRSR605792-51"/>
    </source>
</evidence>
<evidence type="ECO:0000313" key="16">
    <source>
        <dbReference type="EMBL" id="GFR44575.1"/>
    </source>
</evidence>
<feature type="signal peptide" evidence="13">
    <location>
        <begin position="1"/>
        <end position="19"/>
    </location>
</feature>
<evidence type="ECO:0000313" key="17">
    <source>
        <dbReference type="Proteomes" id="UP001054857"/>
    </source>
</evidence>
<dbReference type="PANTHER" id="PTHR18929:SF246">
    <property type="entry name" value="PROTEIN DISULFIDE ISOMERASE-LIKE 1-4"/>
    <property type="match status" value="1"/>
</dbReference>
<evidence type="ECO:0000256" key="12">
    <source>
        <dbReference type="RuleBase" id="RU004208"/>
    </source>
</evidence>
<dbReference type="EC" id="5.3.4.1" evidence="4 13"/>
<protein>
    <recommendedName>
        <fullName evidence="4 13">Protein disulfide-isomerase</fullName>
        <ecNumber evidence="4 13">5.3.4.1</ecNumber>
    </recommendedName>
</protein>
<keyword evidence="7" id="KW-0256">Endoplasmic reticulum</keyword>
<reference evidence="16 17" key="1">
    <citation type="journal article" date="2021" name="Sci. Rep.">
        <title>Genome sequencing of the multicellular alga Astrephomene provides insights into convergent evolution of germ-soma differentiation.</title>
        <authorList>
            <person name="Yamashita S."/>
            <person name="Yamamoto K."/>
            <person name="Matsuzaki R."/>
            <person name="Suzuki S."/>
            <person name="Yamaguchi H."/>
            <person name="Hirooka S."/>
            <person name="Minakuchi Y."/>
            <person name="Miyagishima S."/>
            <person name="Kawachi M."/>
            <person name="Toyoda A."/>
            <person name="Nozaki H."/>
        </authorList>
    </citation>
    <scope>NUCLEOTIDE SEQUENCE [LARGE SCALE GENOMIC DNA]</scope>
    <source>
        <strain evidence="16 17">NIES-4017</strain>
    </source>
</reference>
<feature type="region of interest" description="Disordered" evidence="14">
    <location>
        <begin position="29"/>
        <end position="48"/>
    </location>
</feature>
<evidence type="ECO:0000256" key="6">
    <source>
        <dbReference type="ARBA" id="ARBA00022737"/>
    </source>
</evidence>
<dbReference type="AlphaFoldDB" id="A0AAD3DMG5"/>
<dbReference type="InterPro" id="IPR013766">
    <property type="entry name" value="Thioredoxin_domain"/>
</dbReference>
<keyword evidence="17" id="KW-1185">Reference proteome</keyword>
<dbReference type="CDD" id="cd02961">
    <property type="entry name" value="PDI_a_family"/>
    <property type="match status" value="1"/>
</dbReference>
<comment type="catalytic activity">
    <reaction evidence="1 13">
        <text>Catalyzes the rearrangement of -S-S- bonds in proteins.</text>
        <dbReference type="EC" id="5.3.4.1"/>
    </reaction>
</comment>
<keyword evidence="9 13" id="KW-0413">Isomerase</keyword>
<comment type="similarity">
    <text evidence="3 12">Belongs to the protein disulfide isomerase family.</text>
</comment>
<dbReference type="InterPro" id="IPR005788">
    <property type="entry name" value="PDI_thioredoxin-like_dom"/>
</dbReference>
<dbReference type="GO" id="GO:0005788">
    <property type="term" value="C:endoplasmic reticulum lumen"/>
    <property type="evidence" value="ECO:0007669"/>
    <property type="project" value="UniProtKB-SubCell"/>
</dbReference>
<comment type="caution">
    <text evidence="16">The sequence shown here is derived from an EMBL/GenBank/DDBJ whole genome shotgun (WGS) entry which is preliminary data.</text>
</comment>
<evidence type="ECO:0000256" key="14">
    <source>
        <dbReference type="SAM" id="MobiDB-lite"/>
    </source>
</evidence>
<evidence type="ECO:0000256" key="13">
    <source>
        <dbReference type="RuleBase" id="RU361130"/>
    </source>
</evidence>
<evidence type="ECO:0000256" key="10">
    <source>
        <dbReference type="ARBA" id="ARBA00023284"/>
    </source>
</evidence>
<dbReference type="Proteomes" id="UP001054857">
    <property type="component" value="Unassembled WGS sequence"/>
</dbReference>
<comment type="subcellular location">
    <subcellularLocation>
        <location evidence="2">Endoplasmic reticulum lumen</location>
    </subcellularLocation>
</comment>
<dbReference type="PROSITE" id="PS51352">
    <property type="entry name" value="THIOREDOXIN_2"/>
    <property type="match status" value="2"/>
</dbReference>
<evidence type="ECO:0000256" key="9">
    <source>
        <dbReference type="ARBA" id="ARBA00023235"/>
    </source>
</evidence>
<sequence>MSRWSILALLLGLLLVAAPFSKHQLAAASDEYDDDDEDAPSAPKDDDEKDVVVVTVKNWDDTVKKAKFALVEFYAPWCGHCKSLKPHYAKAATILKAAVPDAIIAKVDATVEESLGSKFSVQGYPTLKWFVDGELVSDYGGSRDTEGIVNWVKKKTGPPAVSVEDADKLKSLEADNEVLVLGYFSELKGADYETFKSFASKTEDVAFAETTSAEVAQAAGLEAAGTVAVIKNFPGEAREVAVSSDLSGLEAFVKGEKLPATIEFSQENSGKIFNSGIPKQLILWASPDELAADAEVMSAYRAASKKFKGQLVFVTVNNEGEGSEPVTNFFGLKGASSPVLLGFHMEKNRKYKLSEPLTAASVEAFAASVADGSAQPEYKSQPVPEDPVEEGVTVVVGKSVDSVVMDPTKDVLLEVYAPWCGHCKQLEPTYKKLAKRFKKVSSVVIAKMDGTENEHPSIEVKGFPTIIFFPAGEDKTPIALEGGDRSLKALTKFIKSKAKIPYELPKKSGGAEEAASEKDEL</sequence>
<dbReference type="GO" id="GO:0034976">
    <property type="term" value="P:response to endoplasmic reticulum stress"/>
    <property type="evidence" value="ECO:0007669"/>
    <property type="project" value="TreeGrafter"/>
</dbReference>
<dbReference type="EMBL" id="BMAR01000008">
    <property type="protein sequence ID" value="GFR44575.1"/>
    <property type="molecule type" value="Genomic_DNA"/>
</dbReference>
<feature type="disulfide bond" description="Redox-active" evidence="11">
    <location>
        <begin position="420"/>
        <end position="423"/>
    </location>
</feature>
<feature type="compositionally biased region" description="Acidic residues" evidence="14">
    <location>
        <begin position="30"/>
        <end position="48"/>
    </location>
</feature>
<dbReference type="Gene3D" id="3.40.30.10">
    <property type="entry name" value="Glutaredoxin"/>
    <property type="match status" value="4"/>
</dbReference>
<dbReference type="SUPFAM" id="SSF52833">
    <property type="entry name" value="Thioredoxin-like"/>
    <property type="match status" value="4"/>
</dbReference>
<dbReference type="NCBIfam" id="TIGR01130">
    <property type="entry name" value="ER_PDI_fam"/>
    <property type="match status" value="1"/>
</dbReference>
<dbReference type="CDD" id="cd02981">
    <property type="entry name" value="PDI_b_family"/>
    <property type="match status" value="1"/>
</dbReference>
<dbReference type="CDD" id="cd02982">
    <property type="entry name" value="PDI_b'_family"/>
    <property type="match status" value="1"/>
</dbReference>
<evidence type="ECO:0000259" key="15">
    <source>
        <dbReference type="PROSITE" id="PS51352"/>
    </source>
</evidence>
<feature type="disulfide bond" description="Redox-active" evidence="11">
    <location>
        <begin position="78"/>
        <end position="81"/>
    </location>
</feature>
<dbReference type="InterPro" id="IPR005792">
    <property type="entry name" value="Prot_disulphide_isomerase"/>
</dbReference>
<name>A0AAD3DMG5_9CHLO</name>
<dbReference type="CDD" id="cd02995">
    <property type="entry name" value="PDI_a_PDI_a'_C"/>
    <property type="match status" value="1"/>
</dbReference>
<dbReference type="NCBIfam" id="TIGR01126">
    <property type="entry name" value="pdi_dom"/>
    <property type="match status" value="1"/>
</dbReference>
<keyword evidence="10 11" id="KW-0676">Redox-active center</keyword>
<proteinExistence type="inferred from homology"/>
<keyword evidence="8 11" id="KW-1015">Disulfide bond</keyword>
<evidence type="ECO:0000256" key="8">
    <source>
        <dbReference type="ARBA" id="ARBA00023157"/>
    </source>
</evidence>
<dbReference type="FunFam" id="3.40.30.10:FF:000107">
    <property type="entry name" value="Protein disulfide-isomerase 5-2"/>
    <property type="match status" value="1"/>
</dbReference>
<evidence type="ECO:0000256" key="3">
    <source>
        <dbReference type="ARBA" id="ARBA00006347"/>
    </source>
</evidence>
<dbReference type="GO" id="GO:0003756">
    <property type="term" value="F:protein disulfide isomerase activity"/>
    <property type="evidence" value="ECO:0007669"/>
    <property type="project" value="UniProtKB-EC"/>
</dbReference>
<evidence type="ECO:0000256" key="5">
    <source>
        <dbReference type="ARBA" id="ARBA00022729"/>
    </source>
</evidence>
<dbReference type="PROSITE" id="PS00194">
    <property type="entry name" value="THIOREDOXIN_1"/>
    <property type="match status" value="2"/>
</dbReference>
<keyword evidence="5 13" id="KW-0732">Signal</keyword>
<evidence type="ECO:0000256" key="2">
    <source>
        <dbReference type="ARBA" id="ARBA00004319"/>
    </source>
</evidence>
<dbReference type="GO" id="GO:0006457">
    <property type="term" value="P:protein folding"/>
    <property type="evidence" value="ECO:0007669"/>
    <property type="project" value="TreeGrafter"/>
</dbReference>
<keyword evidence="6" id="KW-0677">Repeat</keyword>
<dbReference type="PANTHER" id="PTHR18929">
    <property type="entry name" value="PROTEIN DISULFIDE ISOMERASE"/>
    <property type="match status" value="1"/>
</dbReference>
<dbReference type="PRINTS" id="PR00421">
    <property type="entry name" value="THIOREDOXIN"/>
</dbReference>
<dbReference type="Pfam" id="PF13848">
    <property type="entry name" value="Thioredoxin_6"/>
    <property type="match status" value="1"/>
</dbReference>
<evidence type="ECO:0000256" key="4">
    <source>
        <dbReference type="ARBA" id="ARBA00012723"/>
    </source>
</evidence>
<accession>A0AAD3DMG5</accession>
<dbReference type="Pfam" id="PF00085">
    <property type="entry name" value="Thioredoxin"/>
    <property type="match status" value="2"/>
</dbReference>
<dbReference type="InterPro" id="IPR036249">
    <property type="entry name" value="Thioredoxin-like_sf"/>
</dbReference>
<evidence type="ECO:0000256" key="1">
    <source>
        <dbReference type="ARBA" id="ARBA00001182"/>
    </source>
</evidence>
<feature type="chain" id="PRO_5041772543" description="Protein disulfide-isomerase" evidence="13">
    <location>
        <begin position="20"/>
        <end position="521"/>
    </location>
</feature>
<gene>
    <name evidence="16" type="ORF">Agub_g5850</name>
</gene>
<feature type="domain" description="Thioredoxin" evidence="15">
    <location>
        <begin position="33"/>
        <end position="157"/>
    </location>
</feature>